<dbReference type="AlphaFoldDB" id="A0AAN6RWG4"/>
<organism evidence="2 3">
    <name type="scientific">Staphylotrichum tortipilum</name>
    <dbReference type="NCBI Taxonomy" id="2831512"/>
    <lineage>
        <taxon>Eukaryota</taxon>
        <taxon>Fungi</taxon>
        <taxon>Dikarya</taxon>
        <taxon>Ascomycota</taxon>
        <taxon>Pezizomycotina</taxon>
        <taxon>Sordariomycetes</taxon>
        <taxon>Sordariomycetidae</taxon>
        <taxon>Sordariales</taxon>
        <taxon>Chaetomiaceae</taxon>
        <taxon>Staphylotrichum</taxon>
    </lineage>
</organism>
<evidence type="ECO:0000313" key="3">
    <source>
        <dbReference type="Proteomes" id="UP001303889"/>
    </source>
</evidence>
<feature type="compositionally biased region" description="Acidic residues" evidence="1">
    <location>
        <begin position="86"/>
        <end position="102"/>
    </location>
</feature>
<feature type="region of interest" description="Disordered" evidence="1">
    <location>
        <begin position="84"/>
        <end position="114"/>
    </location>
</feature>
<name>A0AAN6RWG4_9PEZI</name>
<feature type="region of interest" description="Disordered" evidence="1">
    <location>
        <begin position="695"/>
        <end position="858"/>
    </location>
</feature>
<proteinExistence type="predicted"/>
<dbReference type="Proteomes" id="UP001303889">
    <property type="component" value="Unassembled WGS sequence"/>
</dbReference>
<sequence>MSAPLPGDFPGALPPAPVNLEEQRLIAARRRLALAQIARTNATREEIEARGIRPDTQQIVKHMNRVPSHSFKRTKVGFATTHKIYEDEDDDEEGGGNDDSDEEAKKEREENEFEEQWQGILAEEDLHDANMFVLAEFRQIARRRLRTLKKTTAQWRSLCRRPKKDRFDLIASLCSCTEMIVEVCKHLRPLDIVRLYSISKDFHLTINKNMRSSIFAWVSHMAPNGGRIYSSPVYCRWFIPDPDGRLVTAADIELSRTQPGQAKVEGQPPLNGTEGQVRLIPGLLWLQMAVNREIRVRDIVACLARRGHRLPEGATKPLLKIWLLMDAATSQARMTLLNNPDFFTNEDLYTAQLFIVKLLLVFNDPVFGPQSSMLMRLMLGQRGLSPLWALLRGKKYRSTTEIRQLKLRYDVGPEQIINLGNSAALLGLNIDQLGVLHFEGWGAGPDHLMRPDELIPLEAARRQLDLDNCIDEMMIFGHVDFATGNSLVPSLDEMYMSDDEMPPAFAGWTALKHDPIHSGCGNVPFEPGMWLPKHARKARWKTLTEEERDMILEAEQDEMDQIKDLHRARYRFDIAWANLANLSSQVMATKRLGATFKLLVPSDADLAEDLAQFAHPRPLRLGSPDAMDIDTDASPSSSGPVPFANLPFRPAPAPPQQQQQQVPLDPDDLSNIPDDDLALDPIPAPELRRLFHSFRSRSHHRPQSESSSSSHPEDEDDVDNNYNYTYQTHPQGPPTEPTAEPTGDTTESDPSTYAPSDASTTHDPDAPTSLPPLPVPYPYIVDPTMRINPTPATTLSEGGGTGTDEMLLAQADLAYSDFDENGDNDDGVDDSRASQGGLDGGEEGQGEGDSLVGSEGSEHSMMGVGALFDVDWDHFLRHPTA</sequence>
<comment type="caution">
    <text evidence="2">The sequence shown here is derived from an EMBL/GenBank/DDBJ whole genome shotgun (WGS) entry which is preliminary data.</text>
</comment>
<evidence type="ECO:0000313" key="2">
    <source>
        <dbReference type="EMBL" id="KAK3905314.1"/>
    </source>
</evidence>
<reference evidence="2" key="2">
    <citation type="submission" date="2023-05" db="EMBL/GenBank/DDBJ databases">
        <authorList>
            <consortium name="Lawrence Berkeley National Laboratory"/>
            <person name="Steindorff A."/>
            <person name="Hensen N."/>
            <person name="Bonometti L."/>
            <person name="Westerberg I."/>
            <person name="Brannstrom I.O."/>
            <person name="Guillou S."/>
            <person name="Cros-Aarteil S."/>
            <person name="Calhoun S."/>
            <person name="Haridas S."/>
            <person name="Kuo A."/>
            <person name="Mondo S."/>
            <person name="Pangilinan J."/>
            <person name="Riley R."/>
            <person name="Labutti K."/>
            <person name="Andreopoulos B."/>
            <person name="Lipzen A."/>
            <person name="Chen C."/>
            <person name="Yanf M."/>
            <person name="Daum C."/>
            <person name="Ng V."/>
            <person name="Clum A."/>
            <person name="Ohm R."/>
            <person name="Martin F."/>
            <person name="Silar P."/>
            <person name="Natvig D."/>
            <person name="Lalanne C."/>
            <person name="Gautier V."/>
            <person name="Ament-Velasquez S.L."/>
            <person name="Kruys A."/>
            <person name="Hutchinson M.I."/>
            <person name="Powell A.J."/>
            <person name="Barry K."/>
            <person name="Miller A.N."/>
            <person name="Grigoriev I.V."/>
            <person name="Debuchy R."/>
            <person name="Gladieux P."/>
            <person name="Thoren M.H."/>
            <person name="Johannesson H."/>
        </authorList>
    </citation>
    <scope>NUCLEOTIDE SEQUENCE</scope>
    <source>
        <strain evidence="2">CBS 103.79</strain>
    </source>
</reference>
<keyword evidence="3" id="KW-1185">Reference proteome</keyword>
<protein>
    <submittedName>
        <fullName evidence="2">Uncharacterized protein</fullName>
    </submittedName>
</protein>
<evidence type="ECO:0000256" key="1">
    <source>
        <dbReference type="SAM" id="MobiDB-lite"/>
    </source>
</evidence>
<feature type="compositionally biased region" description="Acidic residues" evidence="1">
    <location>
        <begin position="817"/>
        <end position="828"/>
    </location>
</feature>
<feature type="compositionally biased region" description="Polar residues" evidence="1">
    <location>
        <begin position="748"/>
        <end position="759"/>
    </location>
</feature>
<accession>A0AAN6RWG4</accession>
<feature type="non-terminal residue" evidence="2">
    <location>
        <position position="881"/>
    </location>
</feature>
<reference evidence="2" key="1">
    <citation type="journal article" date="2023" name="Mol. Phylogenet. Evol.">
        <title>Genome-scale phylogeny and comparative genomics of the fungal order Sordariales.</title>
        <authorList>
            <person name="Hensen N."/>
            <person name="Bonometti L."/>
            <person name="Westerberg I."/>
            <person name="Brannstrom I.O."/>
            <person name="Guillou S."/>
            <person name="Cros-Aarteil S."/>
            <person name="Calhoun S."/>
            <person name="Haridas S."/>
            <person name="Kuo A."/>
            <person name="Mondo S."/>
            <person name="Pangilinan J."/>
            <person name="Riley R."/>
            <person name="LaButti K."/>
            <person name="Andreopoulos B."/>
            <person name="Lipzen A."/>
            <person name="Chen C."/>
            <person name="Yan M."/>
            <person name="Daum C."/>
            <person name="Ng V."/>
            <person name="Clum A."/>
            <person name="Steindorff A."/>
            <person name="Ohm R.A."/>
            <person name="Martin F."/>
            <person name="Silar P."/>
            <person name="Natvig D.O."/>
            <person name="Lalanne C."/>
            <person name="Gautier V."/>
            <person name="Ament-Velasquez S.L."/>
            <person name="Kruys A."/>
            <person name="Hutchinson M.I."/>
            <person name="Powell A.J."/>
            <person name="Barry K."/>
            <person name="Miller A.N."/>
            <person name="Grigoriev I.V."/>
            <person name="Debuchy R."/>
            <person name="Gladieux P."/>
            <person name="Hiltunen Thoren M."/>
            <person name="Johannesson H."/>
        </authorList>
    </citation>
    <scope>NUCLEOTIDE SEQUENCE</scope>
    <source>
        <strain evidence="2">CBS 103.79</strain>
    </source>
</reference>
<gene>
    <name evidence="2" type="ORF">C8A05DRAFT_30836</name>
</gene>
<feature type="compositionally biased region" description="Acidic residues" evidence="1">
    <location>
        <begin position="665"/>
        <end position="678"/>
    </location>
</feature>
<dbReference type="EMBL" id="MU855362">
    <property type="protein sequence ID" value="KAK3905314.1"/>
    <property type="molecule type" value="Genomic_DNA"/>
</dbReference>
<feature type="region of interest" description="Disordered" evidence="1">
    <location>
        <begin position="617"/>
        <end position="681"/>
    </location>
</feature>